<dbReference type="EMBL" id="OX597830">
    <property type="protein sequence ID" value="CAI9734910.1"/>
    <property type="molecule type" value="Genomic_DNA"/>
</dbReference>
<evidence type="ECO:0000313" key="1">
    <source>
        <dbReference type="EMBL" id="CAI9734910.1"/>
    </source>
</evidence>
<evidence type="ECO:0000313" key="2">
    <source>
        <dbReference type="Proteomes" id="UP001162480"/>
    </source>
</evidence>
<keyword evidence="2" id="KW-1185">Reference proteome</keyword>
<reference evidence="1" key="1">
    <citation type="submission" date="2023-08" db="EMBL/GenBank/DDBJ databases">
        <authorList>
            <person name="Alioto T."/>
            <person name="Alioto T."/>
            <person name="Gomez Garrido J."/>
        </authorList>
    </citation>
    <scope>NUCLEOTIDE SEQUENCE</scope>
</reference>
<proteinExistence type="predicted"/>
<name>A0AA36BIB3_OCTVU</name>
<dbReference type="Proteomes" id="UP001162480">
    <property type="component" value="Chromosome 17"/>
</dbReference>
<sequence>MFISAHNYMATYNHKQKPDKCYEIIPICILMRPLMSSLLFCKPLMKMVIMLNYKTAVKSFKSCCIKIVCDGNTDGVSAINSEDISEYKH</sequence>
<accession>A0AA36BIB3</accession>
<dbReference type="AlphaFoldDB" id="A0AA36BIB3"/>
<organism evidence="1 2">
    <name type="scientific">Octopus vulgaris</name>
    <name type="common">Common octopus</name>
    <dbReference type="NCBI Taxonomy" id="6645"/>
    <lineage>
        <taxon>Eukaryota</taxon>
        <taxon>Metazoa</taxon>
        <taxon>Spiralia</taxon>
        <taxon>Lophotrochozoa</taxon>
        <taxon>Mollusca</taxon>
        <taxon>Cephalopoda</taxon>
        <taxon>Coleoidea</taxon>
        <taxon>Octopodiformes</taxon>
        <taxon>Octopoda</taxon>
        <taxon>Incirrata</taxon>
        <taxon>Octopodidae</taxon>
        <taxon>Octopus</taxon>
    </lineage>
</organism>
<gene>
    <name evidence="1" type="ORF">OCTVUL_1B029479</name>
</gene>
<protein>
    <submittedName>
        <fullName evidence="1">Uncharacterized protein</fullName>
    </submittedName>
</protein>